<comment type="caution">
    <text evidence="6">The sequence shown here is derived from an EMBL/GenBank/DDBJ whole genome shotgun (WGS) entry which is preliminary data.</text>
</comment>
<dbReference type="GO" id="GO:0016787">
    <property type="term" value="F:hydrolase activity"/>
    <property type="evidence" value="ECO:0007669"/>
    <property type="project" value="UniProtKB-KW"/>
</dbReference>
<protein>
    <submittedName>
        <fullName evidence="6">Ribonuclease</fullName>
    </submittedName>
</protein>
<dbReference type="Proteomes" id="UP000261187">
    <property type="component" value="Unassembled WGS sequence"/>
</dbReference>
<dbReference type="PANTHER" id="PTHR33607:SF2">
    <property type="entry name" value="ENDONUCLEASE-1"/>
    <property type="match status" value="1"/>
</dbReference>
<dbReference type="InterPro" id="IPR007346">
    <property type="entry name" value="Endonuclease-I"/>
</dbReference>
<reference evidence="6 7" key="1">
    <citation type="submission" date="2018-08" db="EMBL/GenBank/DDBJ databases">
        <title>A genome reference for cultivated species of the human gut microbiota.</title>
        <authorList>
            <person name="Zou Y."/>
            <person name="Xue W."/>
            <person name="Luo G."/>
        </authorList>
    </citation>
    <scope>NUCLEOTIDE SEQUENCE [LARGE SCALE GENOMIC DNA]</scope>
    <source>
        <strain evidence="6 7">TF06-40</strain>
    </source>
</reference>
<dbReference type="GO" id="GO:0004518">
    <property type="term" value="F:nuclease activity"/>
    <property type="evidence" value="ECO:0007669"/>
    <property type="project" value="UniProtKB-KW"/>
</dbReference>
<evidence type="ECO:0000313" key="6">
    <source>
        <dbReference type="EMBL" id="RGL60664.1"/>
    </source>
</evidence>
<feature type="chain" id="PRO_5041721207" evidence="5">
    <location>
        <begin position="25"/>
        <end position="523"/>
    </location>
</feature>
<sequence length="523" mass="58815">MRRKLLQWTLAMIAAALPAIPSLAQIPDGYYDSLKGKKGAELKNAIHDIIKTAKVYGYGSGKGKTWWGFWDTDRDENGYYIDRYSAQNEWEKATSQGTPGAAMNIEHSFPKSWWGGASNQAYKDLYNLMPCKARINSTKSNFPMGKVESGDKGNGWTKVGRGSDGKMYWEPADMWKGDFARGYMYMATTYQHFNWTGTQALQILQKGNYPTLQKWAYTLYIQWAKGDMPDKLEIQRNEDVFKIQGNRNPYIDFPNLMEYVWGDSIDYAFDPAKTLKATEYKGGTGGEGGGGTIDPTPNPEKPSVETLMNEDFTKSKGGCTETINRNESGYKNIWMQTSQYGWKASAYTASTKKNHAADALLSTPEIDLTEYNNATLTINQAVNFVKGKGHEYLSIEALVTNPETGEIETSLLDDFVVPQKDSWEFNDYNLDLSQYCGSKLQLRFRYTSDETICCTWEIKKMSVKGTKPVGTGINQTQISTSTDIDFSLPYQVYTIDGKKISLSNGYKGILIIKQGKNAKKIVK</sequence>
<feature type="region of interest" description="Disordered" evidence="4">
    <location>
        <begin position="279"/>
        <end position="299"/>
    </location>
</feature>
<dbReference type="SUPFAM" id="SSF54060">
    <property type="entry name" value="His-Me finger endonucleases"/>
    <property type="match status" value="1"/>
</dbReference>
<dbReference type="EMBL" id="QSSA01000012">
    <property type="protein sequence ID" value="RGL60664.1"/>
    <property type="molecule type" value="Genomic_DNA"/>
</dbReference>
<proteinExistence type="inferred from homology"/>
<evidence type="ECO:0000313" key="7">
    <source>
        <dbReference type="Proteomes" id="UP000261187"/>
    </source>
</evidence>
<gene>
    <name evidence="6" type="ORF">DXC61_06865</name>
</gene>
<keyword evidence="5" id="KW-0732">Signal</keyword>
<keyword evidence="2" id="KW-0540">Nuclease</keyword>
<dbReference type="Pfam" id="PF04231">
    <property type="entry name" value="Endonuclease_1"/>
    <property type="match status" value="1"/>
</dbReference>
<feature type="compositionally biased region" description="Gly residues" evidence="4">
    <location>
        <begin position="282"/>
        <end position="292"/>
    </location>
</feature>
<accession>A0AA92SZJ6</accession>
<evidence type="ECO:0000256" key="4">
    <source>
        <dbReference type="SAM" id="MobiDB-lite"/>
    </source>
</evidence>
<dbReference type="RefSeq" id="WP_117693502.1">
    <property type="nucleotide sequence ID" value="NZ_QSSA01000012.1"/>
</dbReference>
<evidence type="ECO:0000256" key="3">
    <source>
        <dbReference type="ARBA" id="ARBA00022801"/>
    </source>
</evidence>
<dbReference type="AlphaFoldDB" id="A0AA92SZJ6"/>
<comment type="similarity">
    <text evidence="1">Belongs to the EndA/NucM nuclease family.</text>
</comment>
<evidence type="ECO:0000256" key="1">
    <source>
        <dbReference type="ARBA" id="ARBA00006429"/>
    </source>
</evidence>
<name>A0AA92SZJ6_9BACT</name>
<organism evidence="6 7">
    <name type="scientific">Segatella copri</name>
    <dbReference type="NCBI Taxonomy" id="165179"/>
    <lineage>
        <taxon>Bacteria</taxon>
        <taxon>Pseudomonadati</taxon>
        <taxon>Bacteroidota</taxon>
        <taxon>Bacteroidia</taxon>
        <taxon>Bacteroidales</taxon>
        <taxon>Prevotellaceae</taxon>
        <taxon>Segatella</taxon>
    </lineage>
</organism>
<evidence type="ECO:0000256" key="5">
    <source>
        <dbReference type="SAM" id="SignalP"/>
    </source>
</evidence>
<dbReference type="InterPro" id="IPR044925">
    <property type="entry name" value="His-Me_finger_sf"/>
</dbReference>
<dbReference type="PANTHER" id="PTHR33607">
    <property type="entry name" value="ENDONUCLEASE-1"/>
    <property type="match status" value="1"/>
</dbReference>
<feature type="signal peptide" evidence="5">
    <location>
        <begin position="1"/>
        <end position="24"/>
    </location>
</feature>
<keyword evidence="3" id="KW-0378">Hydrolase</keyword>
<evidence type="ECO:0000256" key="2">
    <source>
        <dbReference type="ARBA" id="ARBA00022722"/>
    </source>
</evidence>